<feature type="transmembrane region" description="Helical" evidence="20">
    <location>
        <begin position="197"/>
        <end position="221"/>
    </location>
</feature>
<dbReference type="Pfam" id="PF07730">
    <property type="entry name" value="HisKA_3"/>
    <property type="match status" value="1"/>
</dbReference>
<comment type="cofactor">
    <cofactor evidence="2">
        <name>[4Fe-4S] cluster</name>
        <dbReference type="ChEBI" id="CHEBI:49883"/>
    </cofactor>
</comment>
<evidence type="ECO:0000256" key="7">
    <source>
        <dbReference type="ARBA" id="ARBA00022490"/>
    </source>
</evidence>
<dbReference type="PRINTS" id="PR00344">
    <property type="entry name" value="BCTRLSENSOR"/>
</dbReference>
<dbReference type="PANTHER" id="PTHR24421">
    <property type="entry name" value="NITRATE/NITRITE SENSOR PROTEIN NARX-RELATED"/>
    <property type="match status" value="1"/>
</dbReference>
<evidence type="ECO:0000256" key="5">
    <source>
        <dbReference type="ARBA" id="ARBA00017322"/>
    </source>
</evidence>
<dbReference type="GO" id="GO:0016020">
    <property type="term" value="C:membrane"/>
    <property type="evidence" value="ECO:0007669"/>
    <property type="project" value="InterPro"/>
</dbReference>
<keyword evidence="20" id="KW-0472">Membrane</keyword>
<dbReference type="Gene3D" id="3.30.565.10">
    <property type="entry name" value="Histidine kinase-like ATPase, C-terminal domain"/>
    <property type="match status" value="1"/>
</dbReference>
<proteinExistence type="predicted"/>
<evidence type="ECO:0000256" key="13">
    <source>
        <dbReference type="ARBA" id="ARBA00022840"/>
    </source>
</evidence>
<dbReference type="InterPro" id="IPR036890">
    <property type="entry name" value="HATPase_C_sf"/>
</dbReference>
<dbReference type="Proteomes" id="UP000545507">
    <property type="component" value="Unassembled WGS sequence"/>
</dbReference>
<feature type="transmembrane region" description="Helical" evidence="20">
    <location>
        <begin position="227"/>
        <end position="245"/>
    </location>
</feature>
<dbReference type="GO" id="GO:0005737">
    <property type="term" value="C:cytoplasm"/>
    <property type="evidence" value="ECO:0007669"/>
    <property type="project" value="UniProtKB-SubCell"/>
</dbReference>
<evidence type="ECO:0000256" key="9">
    <source>
        <dbReference type="ARBA" id="ARBA00022679"/>
    </source>
</evidence>
<keyword evidence="13" id="KW-0067">ATP-binding</keyword>
<dbReference type="CDD" id="cd16917">
    <property type="entry name" value="HATPase_UhpB-NarQ-NarX-like"/>
    <property type="match status" value="1"/>
</dbReference>
<keyword evidence="7" id="KW-0963">Cytoplasm</keyword>
<evidence type="ECO:0000256" key="2">
    <source>
        <dbReference type="ARBA" id="ARBA00001966"/>
    </source>
</evidence>
<evidence type="ECO:0000256" key="14">
    <source>
        <dbReference type="ARBA" id="ARBA00023004"/>
    </source>
</evidence>
<evidence type="ECO:0000256" key="19">
    <source>
        <dbReference type="SAM" id="MobiDB-lite"/>
    </source>
</evidence>
<dbReference type="PANTHER" id="PTHR24421:SF10">
    <property type="entry name" value="NITRATE_NITRITE SENSOR PROTEIN NARQ"/>
    <property type="match status" value="1"/>
</dbReference>
<keyword evidence="23" id="KW-1185">Reference proteome</keyword>
<evidence type="ECO:0000256" key="10">
    <source>
        <dbReference type="ARBA" id="ARBA00022723"/>
    </source>
</evidence>
<dbReference type="InterPro" id="IPR004358">
    <property type="entry name" value="Sig_transdc_His_kin-like_C"/>
</dbReference>
<evidence type="ECO:0000256" key="17">
    <source>
        <dbReference type="ARBA" id="ARBA00024827"/>
    </source>
</evidence>
<dbReference type="InterPro" id="IPR005467">
    <property type="entry name" value="His_kinase_dom"/>
</dbReference>
<comment type="function">
    <text evidence="17">Member of the two-component regulatory system NreB/NreC involved in the control of dissimilatory nitrate/nitrite reduction in response to oxygen. NreB functions as a direct oxygen sensor histidine kinase which is autophosphorylated, in the absence of oxygen, probably at the conserved histidine residue, and transfers its phosphate group probably to a conserved aspartate residue of NreC. NreB/NreC activates the expression of the nitrate (narGHJI) and nitrite (nir) reductase operons, as well as the putative nitrate transporter gene narT.</text>
</comment>
<dbReference type="EC" id="2.7.13.3" evidence="4"/>
<evidence type="ECO:0000256" key="15">
    <source>
        <dbReference type="ARBA" id="ARBA00023012"/>
    </source>
</evidence>
<dbReference type="SMART" id="SM00387">
    <property type="entry name" value="HATPase_c"/>
    <property type="match status" value="1"/>
</dbReference>
<evidence type="ECO:0000259" key="21">
    <source>
        <dbReference type="PROSITE" id="PS50109"/>
    </source>
</evidence>
<dbReference type="Pfam" id="PF02518">
    <property type="entry name" value="HATPase_c"/>
    <property type="match status" value="1"/>
</dbReference>
<keyword evidence="20" id="KW-0812">Transmembrane</keyword>
<feature type="region of interest" description="Disordered" evidence="19">
    <location>
        <begin position="260"/>
        <end position="288"/>
    </location>
</feature>
<evidence type="ECO:0000256" key="20">
    <source>
        <dbReference type="SAM" id="Phobius"/>
    </source>
</evidence>
<evidence type="ECO:0000256" key="8">
    <source>
        <dbReference type="ARBA" id="ARBA00022553"/>
    </source>
</evidence>
<feature type="domain" description="Histidine kinase" evidence="21">
    <location>
        <begin position="295"/>
        <end position="483"/>
    </location>
</feature>
<keyword evidence="11" id="KW-0547">Nucleotide-binding</keyword>
<keyword evidence="14" id="KW-0408">Iron</keyword>
<feature type="transmembrane region" description="Helical" evidence="20">
    <location>
        <begin position="46"/>
        <end position="68"/>
    </location>
</feature>
<evidence type="ECO:0000313" key="23">
    <source>
        <dbReference type="Proteomes" id="UP000545507"/>
    </source>
</evidence>
<dbReference type="SUPFAM" id="SSF55874">
    <property type="entry name" value="ATPase domain of HSP90 chaperone/DNA topoisomerase II/histidine kinase"/>
    <property type="match status" value="1"/>
</dbReference>
<accession>A0A7Y8GVG7</accession>
<feature type="transmembrane region" description="Helical" evidence="20">
    <location>
        <begin position="12"/>
        <end position="34"/>
    </location>
</feature>
<comment type="caution">
    <text evidence="22">The sequence shown here is derived from an EMBL/GenBank/DDBJ whole genome shotgun (WGS) entry which is preliminary data.</text>
</comment>
<dbReference type="GO" id="GO:0000155">
    <property type="term" value="F:phosphorelay sensor kinase activity"/>
    <property type="evidence" value="ECO:0007669"/>
    <property type="project" value="InterPro"/>
</dbReference>
<dbReference type="PROSITE" id="PS50109">
    <property type="entry name" value="HIS_KIN"/>
    <property type="match status" value="1"/>
</dbReference>
<keyword evidence="20" id="KW-1133">Transmembrane helix</keyword>
<organism evidence="22 23">
    <name type="scientific">Hydrogenophaga aromaticivorans</name>
    <dbReference type="NCBI Taxonomy" id="2610898"/>
    <lineage>
        <taxon>Bacteria</taxon>
        <taxon>Pseudomonadati</taxon>
        <taxon>Pseudomonadota</taxon>
        <taxon>Betaproteobacteria</taxon>
        <taxon>Burkholderiales</taxon>
        <taxon>Comamonadaceae</taxon>
        <taxon>Hydrogenophaga</taxon>
    </lineage>
</organism>
<dbReference type="AlphaFoldDB" id="A0A7Y8GVG7"/>
<dbReference type="GO" id="GO:0046872">
    <property type="term" value="F:metal ion binding"/>
    <property type="evidence" value="ECO:0007669"/>
    <property type="project" value="UniProtKB-KW"/>
</dbReference>
<dbReference type="GO" id="GO:0005524">
    <property type="term" value="F:ATP binding"/>
    <property type="evidence" value="ECO:0007669"/>
    <property type="project" value="UniProtKB-KW"/>
</dbReference>
<dbReference type="GO" id="GO:0046983">
    <property type="term" value="F:protein dimerization activity"/>
    <property type="evidence" value="ECO:0007669"/>
    <property type="project" value="InterPro"/>
</dbReference>
<feature type="transmembrane region" description="Helical" evidence="20">
    <location>
        <begin position="167"/>
        <end position="185"/>
    </location>
</feature>
<evidence type="ECO:0000256" key="16">
    <source>
        <dbReference type="ARBA" id="ARBA00023014"/>
    </source>
</evidence>
<dbReference type="InterPro" id="IPR003594">
    <property type="entry name" value="HATPase_dom"/>
</dbReference>
<dbReference type="EMBL" id="VYGV01000007">
    <property type="protein sequence ID" value="NWF45636.1"/>
    <property type="molecule type" value="Genomic_DNA"/>
</dbReference>
<name>A0A7Y8GVG7_9BURK</name>
<dbReference type="InterPro" id="IPR050482">
    <property type="entry name" value="Sensor_HK_TwoCompSys"/>
</dbReference>
<comment type="subcellular location">
    <subcellularLocation>
        <location evidence="3">Cytoplasm</location>
    </subcellularLocation>
</comment>
<dbReference type="GO" id="GO:0051539">
    <property type="term" value="F:4 iron, 4 sulfur cluster binding"/>
    <property type="evidence" value="ECO:0007669"/>
    <property type="project" value="UniProtKB-KW"/>
</dbReference>
<evidence type="ECO:0000313" key="22">
    <source>
        <dbReference type="EMBL" id="NWF45636.1"/>
    </source>
</evidence>
<evidence type="ECO:0000256" key="1">
    <source>
        <dbReference type="ARBA" id="ARBA00000085"/>
    </source>
</evidence>
<dbReference type="InterPro" id="IPR011712">
    <property type="entry name" value="Sig_transdc_His_kin_sub3_dim/P"/>
</dbReference>
<keyword evidence="6" id="KW-0004">4Fe-4S</keyword>
<sequence>MLSSVTSPGTRIWAASVLALTLSALVEIVAPRFLEEGLAPARLLQHATWALSVLAGLIAVVATVKLPYRAEPGERRPQDLAMVVNALIWLVLALIAAWSGVASHTDVSGLAIHIAYQLAVAAVAYLLLVSISAPSARARALWLAYAVTGLALLAWSFGGPAGNDLSYLAWKVFNVVFFAGMFFALRQHLLRSGGLHAWLVFGASLLALGIGLNDMVSAQAWDLAVTWTHYVFAGYLLMMWMLITGRVGVRGGAPRWDGALTTDRLQDPGEGSQEPLPGPGSDAGPADVVAQERSRIARELHDGVGSQIVSLLSALDRSVPQQREMASALEQCLVDIKLLVDAIEDRGESVIDSLARLRYRVQHALDQLGIRMVWAVDVDGPLEQVCHERSRQVLRITQECLANVMRHSQATTVWVSCRYLPDSHALFLSIRDDGRGLEQGEGAGVGNGLAGMQRRASAMGARLDIVSEPGQGTCVELTLPLMPMATRSVA</sequence>
<evidence type="ECO:0000256" key="4">
    <source>
        <dbReference type="ARBA" id="ARBA00012438"/>
    </source>
</evidence>
<keyword evidence="16" id="KW-0411">Iron-sulfur</keyword>
<evidence type="ECO:0000256" key="18">
    <source>
        <dbReference type="ARBA" id="ARBA00030800"/>
    </source>
</evidence>
<feature type="transmembrane region" description="Helical" evidence="20">
    <location>
        <begin position="140"/>
        <end position="161"/>
    </location>
</feature>
<keyword evidence="10" id="KW-0479">Metal-binding</keyword>
<feature type="transmembrane region" description="Helical" evidence="20">
    <location>
        <begin position="107"/>
        <end position="128"/>
    </location>
</feature>
<keyword evidence="12" id="KW-0418">Kinase</keyword>
<evidence type="ECO:0000256" key="12">
    <source>
        <dbReference type="ARBA" id="ARBA00022777"/>
    </source>
</evidence>
<comment type="catalytic activity">
    <reaction evidence="1">
        <text>ATP + protein L-histidine = ADP + protein N-phospho-L-histidine.</text>
        <dbReference type="EC" id="2.7.13.3"/>
    </reaction>
</comment>
<reference evidence="22 23" key="1">
    <citation type="submission" date="2019-09" db="EMBL/GenBank/DDBJ databases">
        <title>Hydrogenophaga aromatica sp. nov., isolated from a para-xylene-degrading enrichment culture.</title>
        <authorList>
            <person name="Tancsics A."/>
            <person name="Banerjee S."/>
        </authorList>
    </citation>
    <scope>NUCLEOTIDE SEQUENCE [LARGE SCALE GENOMIC DNA]</scope>
    <source>
        <strain evidence="22 23">D2P1</strain>
    </source>
</reference>
<protein>
    <recommendedName>
        <fullName evidence="5">Oxygen sensor histidine kinase NreB</fullName>
        <ecNumber evidence="4">2.7.13.3</ecNumber>
    </recommendedName>
    <alternativeName>
        <fullName evidence="18">Nitrogen regulation protein B</fullName>
    </alternativeName>
</protein>
<evidence type="ECO:0000256" key="11">
    <source>
        <dbReference type="ARBA" id="ARBA00022741"/>
    </source>
</evidence>
<keyword evidence="8" id="KW-0597">Phosphoprotein</keyword>
<keyword evidence="15" id="KW-0902">Two-component regulatory system</keyword>
<evidence type="ECO:0000256" key="6">
    <source>
        <dbReference type="ARBA" id="ARBA00022485"/>
    </source>
</evidence>
<evidence type="ECO:0000256" key="3">
    <source>
        <dbReference type="ARBA" id="ARBA00004496"/>
    </source>
</evidence>
<keyword evidence="9" id="KW-0808">Transferase</keyword>
<gene>
    <name evidence="22" type="ORF">F3K02_10300</name>
</gene>
<dbReference type="RefSeq" id="WP_177135537.1">
    <property type="nucleotide sequence ID" value="NZ_VYGV01000007.1"/>
</dbReference>
<feature type="transmembrane region" description="Helical" evidence="20">
    <location>
        <begin position="80"/>
        <end position="101"/>
    </location>
</feature>